<sequence>MHLTREAGAQGKLTVLGSLRRQALSESAEKKAACIDS</sequence>
<name>A0A1H2PTC0_9BURK</name>
<dbReference type="AlphaFoldDB" id="A0A1H2PTC0"/>
<dbReference type="Proteomes" id="UP000243719">
    <property type="component" value="Unassembled WGS sequence"/>
</dbReference>
<dbReference type="STRING" id="1770053.SAMN05216551_109240"/>
<evidence type="ECO:0000313" key="1">
    <source>
        <dbReference type="EMBL" id="SDV49921.1"/>
    </source>
</evidence>
<protein>
    <submittedName>
        <fullName evidence="1">Uncharacterized protein</fullName>
    </submittedName>
</protein>
<proteinExistence type="predicted"/>
<keyword evidence="2" id="KW-1185">Reference proteome</keyword>
<reference evidence="2" key="1">
    <citation type="submission" date="2016-09" db="EMBL/GenBank/DDBJ databases">
        <authorList>
            <person name="Varghese N."/>
            <person name="Submissions S."/>
        </authorList>
    </citation>
    <scope>NUCLEOTIDE SEQUENCE [LARGE SCALE GENOMIC DNA]</scope>
    <source>
        <strain evidence="2">JS23</strain>
    </source>
</reference>
<dbReference type="EMBL" id="FNLO01000009">
    <property type="protein sequence ID" value="SDV49921.1"/>
    <property type="molecule type" value="Genomic_DNA"/>
</dbReference>
<organism evidence="1 2">
    <name type="scientific">Chitinasiproducens palmae</name>
    <dbReference type="NCBI Taxonomy" id="1770053"/>
    <lineage>
        <taxon>Bacteria</taxon>
        <taxon>Pseudomonadati</taxon>
        <taxon>Pseudomonadota</taxon>
        <taxon>Betaproteobacteria</taxon>
        <taxon>Burkholderiales</taxon>
        <taxon>Burkholderiaceae</taxon>
        <taxon>Chitinasiproducens</taxon>
    </lineage>
</organism>
<evidence type="ECO:0000313" key="2">
    <source>
        <dbReference type="Proteomes" id="UP000243719"/>
    </source>
</evidence>
<gene>
    <name evidence="1" type="ORF">SAMN05216551_109240</name>
</gene>
<accession>A0A1H2PTC0</accession>